<evidence type="ECO:0000313" key="1">
    <source>
        <dbReference type="EMBL" id="CCD16356.1"/>
    </source>
</evidence>
<name>F9WGC2_TRYCI</name>
<protein>
    <submittedName>
        <fullName evidence="1">Uncharacterized protein</fullName>
    </submittedName>
</protein>
<evidence type="ECO:0000313" key="2">
    <source>
        <dbReference type="Proteomes" id="UP000000702"/>
    </source>
</evidence>
<proteinExistence type="predicted"/>
<sequence>MMCAVGLCGLFSFRHFPPEVVRRHLLRLDGGLARLQGEAAASHDALGIGPTLFRWMWWHPSKNVCQRRARWWQTPPCACGVLLYLKEVAEVWTAGLAPEALERSPSDSLRMCINSATVMCVTRIGCAHSAAQMYYKQALRSVELVCEVR</sequence>
<comment type="caution">
    <text evidence="1">The sequence shown here is derived from an EMBL/GenBank/DDBJ whole genome shotgun (WGS) entry which is preliminary data.</text>
</comment>
<keyword evidence="2" id="KW-1185">Reference proteome</keyword>
<reference evidence="1 2" key="2">
    <citation type="journal article" date="2012" name="Proc. Natl. Acad. Sci. U.S.A.">
        <title>Antigenic diversity is generated by distinct evolutionary mechanisms in African trypanosome species.</title>
        <authorList>
            <person name="Jackson A.P."/>
            <person name="Berry A."/>
            <person name="Aslett M."/>
            <person name="Allison H.C."/>
            <person name="Burton P."/>
            <person name="Vavrova-Anderson J."/>
            <person name="Brown R."/>
            <person name="Browne H."/>
            <person name="Corton N."/>
            <person name="Hauser H."/>
            <person name="Gamble J."/>
            <person name="Gilderthorp R."/>
            <person name="Marcello L."/>
            <person name="McQuillan J."/>
            <person name="Otto T.D."/>
            <person name="Quail M.A."/>
            <person name="Sanders M.J."/>
            <person name="van Tonder A."/>
            <person name="Ginger M.L."/>
            <person name="Field M.C."/>
            <person name="Barry J.D."/>
            <person name="Hertz-Fowler C."/>
            <person name="Berriman M."/>
        </authorList>
    </citation>
    <scope>NUCLEOTIDE SEQUENCE [LARGE SCALE GENOMIC DNA]</scope>
    <source>
        <strain evidence="1 2">IL3000</strain>
    </source>
</reference>
<dbReference type="AlphaFoldDB" id="F9WGC2"/>
<reference evidence="2" key="1">
    <citation type="submission" date="2011-07" db="EMBL/GenBank/DDBJ databases">
        <title>Divergent evolution of antigenic variation in African trypanosomes.</title>
        <authorList>
            <person name="Jackson A.P."/>
            <person name="Berry A."/>
            <person name="Allison H.C."/>
            <person name="Burton P."/>
            <person name="Anderson J."/>
            <person name="Aslett M."/>
            <person name="Brown R."/>
            <person name="Corton N."/>
            <person name="Harris D."/>
            <person name="Hauser H."/>
            <person name="Gamble J."/>
            <person name="Gilderthorp R."/>
            <person name="McQuillan J."/>
            <person name="Quail M.A."/>
            <person name="Sanders M."/>
            <person name="Van Tonder A."/>
            <person name="Ginger M.L."/>
            <person name="Donelson J.E."/>
            <person name="Field M.C."/>
            <person name="Barry J.D."/>
            <person name="Berriman M."/>
            <person name="Hertz-Fowler C."/>
        </authorList>
    </citation>
    <scope>NUCLEOTIDE SEQUENCE [LARGE SCALE GENOMIC DNA]</scope>
    <source>
        <strain evidence="2">IL3000</strain>
    </source>
</reference>
<organism evidence="1 2">
    <name type="scientific">Trypanosoma congolense (strain IL3000)</name>
    <dbReference type="NCBI Taxonomy" id="1068625"/>
    <lineage>
        <taxon>Eukaryota</taxon>
        <taxon>Discoba</taxon>
        <taxon>Euglenozoa</taxon>
        <taxon>Kinetoplastea</taxon>
        <taxon>Metakinetoplastina</taxon>
        <taxon>Trypanosomatida</taxon>
        <taxon>Trypanosomatidae</taxon>
        <taxon>Trypanosoma</taxon>
        <taxon>Nannomonas</taxon>
    </lineage>
</organism>
<dbReference type="EMBL" id="CAEQ01002257">
    <property type="protein sequence ID" value="CCD16356.1"/>
    <property type="molecule type" value="Genomic_DNA"/>
</dbReference>
<accession>F9WGC2</accession>
<gene>
    <name evidence="1" type="ORF">TCIL3000_0_12940</name>
</gene>
<dbReference type="Proteomes" id="UP000000702">
    <property type="component" value="Unassembled WGS sequence"/>
</dbReference>